<evidence type="ECO:0000313" key="8">
    <source>
        <dbReference type="Proteomes" id="UP000252914"/>
    </source>
</evidence>
<name>A0A367F5B2_9ACTN</name>
<dbReference type="InterPro" id="IPR050109">
    <property type="entry name" value="HTH-type_TetR-like_transc_reg"/>
</dbReference>
<reference evidence="7 8" key="1">
    <citation type="submission" date="2018-06" db="EMBL/GenBank/DDBJ databases">
        <title>Streptomyces reniochalinae sp. nov. and Streptomyces diacarnus sp. nov. from marine sponges.</title>
        <authorList>
            <person name="Li L."/>
        </authorList>
    </citation>
    <scope>NUCLEOTIDE SEQUENCE [LARGE SCALE GENOMIC DNA]</scope>
    <source>
        <strain evidence="7 8">LHW51701</strain>
    </source>
</reference>
<comment type="caution">
    <text evidence="7">The sequence shown here is derived from an EMBL/GenBank/DDBJ whole genome shotgun (WGS) entry which is preliminary data.</text>
</comment>
<feature type="region of interest" description="Disordered" evidence="5">
    <location>
        <begin position="194"/>
        <end position="218"/>
    </location>
</feature>
<evidence type="ECO:0000256" key="3">
    <source>
        <dbReference type="ARBA" id="ARBA00023163"/>
    </source>
</evidence>
<dbReference type="SUPFAM" id="SSF48498">
    <property type="entry name" value="Tetracyclin repressor-like, C-terminal domain"/>
    <property type="match status" value="1"/>
</dbReference>
<evidence type="ECO:0000256" key="1">
    <source>
        <dbReference type="ARBA" id="ARBA00023015"/>
    </source>
</evidence>
<dbReference type="Pfam" id="PF00440">
    <property type="entry name" value="TetR_N"/>
    <property type="match status" value="1"/>
</dbReference>
<dbReference type="InterPro" id="IPR036271">
    <property type="entry name" value="Tet_transcr_reg_TetR-rel_C_sf"/>
</dbReference>
<keyword evidence="8" id="KW-1185">Reference proteome</keyword>
<dbReference type="PANTHER" id="PTHR30055:SF234">
    <property type="entry name" value="HTH-TYPE TRANSCRIPTIONAL REGULATOR BETI"/>
    <property type="match status" value="1"/>
</dbReference>
<dbReference type="PROSITE" id="PS50977">
    <property type="entry name" value="HTH_TETR_2"/>
    <property type="match status" value="1"/>
</dbReference>
<evidence type="ECO:0000313" key="7">
    <source>
        <dbReference type="EMBL" id="RCG25534.1"/>
    </source>
</evidence>
<evidence type="ECO:0000259" key="6">
    <source>
        <dbReference type="PROSITE" id="PS50977"/>
    </source>
</evidence>
<feature type="DNA-binding region" description="H-T-H motif" evidence="4">
    <location>
        <begin position="35"/>
        <end position="54"/>
    </location>
</feature>
<evidence type="ECO:0000256" key="2">
    <source>
        <dbReference type="ARBA" id="ARBA00023125"/>
    </source>
</evidence>
<proteinExistence type="predicted"/>
<dbReference type="GO" id="GO:0000976">
    <property type="term" value="F:transcription cis-regulatory region binding"/>
    <property type="evidence" value="ECO:0007669"/>
    <property type="project" value="TreeGrafter"/>
</dbReference>
<dbReference type="Proteomes" id="UP000252914">
    <property type="component" value="Unassembled WGS sequence"/>
</dbReference>
<keyword evidence="2 4" id="KW-0238">DNA-binding</keyword>
<protein>
    <submittedName>
        <fullName evidence="7">TetR/AcrR family transcriptional regulator</fullName>
    </submittedName>
</protein>
<dbReference type="SUPFAM" id="SSF46689">
    <property type="entry name" value="Homeodomain-like"/>
    <property type="match status" value="1"/>
</dbReference>
<keyword evidence="3" id="KW-0804">Transcription</keyword>
<keyword evidence="1" id="KW-0805">Transcription regulation</keyword>
<dbReference type="AlphaFoldDB" id="A0A367F5B2"/>
<sequence>MTRSPTPPRRADARRSRAAILDAALGLLNERPDAGIEAVGRAAGVTRQTVYAHFPSRERLLAGVVDHLTERTVAAMEETAPDEGPAAEALLRLLDAAERTAGHYPALARQAATVPASAGEDRARHAPVADLLGRVVRRGQASGEFDGHASPDWLVAATIALAHASSGEADAGRLTAEEARSTLRTSVLRLLDAEVQDEQDGKDGQDGQCDQAKSGARR</sequence>
<dbReference type="RefSeq" id="WP_114021363.1">
    <property type="nucleotide sequence ID" value="NZ_QOIN01000036.1"/>
</dbReference>
<evidence type="ECO:0000256" key="4">
    <source>
        <dbReference type="PROSITE-ProRule" id="PRU00335"/>
    </source>
</evidence>
<feature type="domain" description="HTH tetR-type" evidence="6">
    <location>
        <begin position="14"/>
        <end position="72"/>
    </location>
</feature>
<accession>A0A367F5B2</accession>
<dbReference type="PANTHER" id="PTHR30055">
    <property type="entry name" value="HTH-TYPE TRANSCRIPTIONAL REGULATOR RUTR"/>
    <property type="match status" value="1"/>
</dbReference>
<evidence type="ECO:0000256" key="5">
    <source>
        <dbReference type="SAM" id="MobiDB-lite"/>
    </source>
</evidence>
<dbReference type="GO" id="GO:0003700">
    <property type="term" value="F:DNA-binding transcription factor activity"/>
    <property type="evidence" value="ECO:0007669"/>
    <property type="project" value="TreeGrafter"/>
</dbReference>
<organism evidence="7 8">
    <name type="scientific">Streptomyces diacarni</name>
    <dbReference type="NCBI Taxonomy" id="2800381"/>
    <lineage>
        <taxon>Bacteria</taxon>
        <taxon>Bacillati</taxon>
        <taxon>Actinomycetota</taxon>
        <taxon>Actinomycetes</taxon>
        <taxon>Kitasatosporales</taxon>
        <taxon>Streptomycetaceae</taxon>
        <taxon>Streptomyces</taxon>
    </lineage>
</organism>
<gene>
    <name evidence="7" type="ORF">DTL70_09125</name>
</gene>
<dbReference type="InterPro" id="IPR009057">
    <property type="entry name" value="Homeodomain-like_sf"/>
</dbReference>
<dbReference type="InterPro" id="IPR001647">
    <property type="entry name" value="HTH_TetR"/>
</dbReference>
<dbReference type="Gene3D" id="1.10.357.10">
    <property type="entry name" value="Tetracycline Repressor, domain 2"/>
    <property type="match status" value="1"/>
</dbReference>
<dbReference type="EMBL" id="QOIN01000036">
    <property type="protein sequence ID" value="RCG25534.1"/>
    <property type="molecule type" value="Genomic_DNA"/>
</dbReference>